<protein>
    <recommendedName>
        <fullName evidence="4">Secreted protein</fullName>
    </recommendedName>
</protein>
<keyword evidence="3" id="KW-1185">Reference proteome</keyword>
<organism evidence="2 3">
    <name type="scientific">Pythium insidiosum</name>
    <name type="common">Pythiosis disease agent</name>
    <dbReference type="NCBI Taxonomy" id="114742"/>
    <lineage>
        <taxon>Eukaryota</taxon>
        <taxon>Sar</taxon>
        <taxon>Stramenopiles</taxon>
        <taxon>Oomycota</taxon>
        <taxon>Peronosporomycetes</taxon>
        <taxon>Pythiales</taxon>
        <taxon>Pythiaceae</taxon>
        <taxon>Pythium</taxon>
    </lineage>
</organism>
<keyword evidence="1" id="KW-0732">Signal</keyword>
<sequence>MQLPATLAAIALAVAASSGSILQTASAATTYRAVCVFNEPKCGGSIQLRNYKPEPACENADCAAISEGNASSFSVLPTCTTDIADDTDKHLRGKPYVLVQNYKAGASCAGDAESAIAIVTDGKCYPSSDGKSSHKATMADDMAVTWMQYTDAACGSTATEVSFKPTEVDGKMCVKDTMKVLAVDGKMCVKDTMKVLAVKAGATKAPMAPATGAATPAPSATSGAASMMTVASAVGAMTAMASLALVSY</sequence>
<evidence type="ECO:0008006" key="4">
    <source>
        <dbReference type="Google" id="ProtNLM"/>
    </source>
</evidence>
<evidence type="ECO:0000313" key="2">
    <source>
        <dbReference type="EMBL" id="KAJ0392509.1"/>
    </source>
</evidence>
<feature type="chain" id="PRO_5042193179" description="Secreted protein" evidence="1">
    <location>
        <begin position="28"/>
        <end position="248"/>
    </location>
</feature>
<evidence type="ECO:0000256" key="1">
    <source>
        <dbReference type="SAM" id="SignalP"/>
    </source>
</evidence>
<dbReference type="Proteomes" id="UP001209570">
    <property type="component" value="Unassembled WGS sequence"/>
</dbReference>
<evidence type="ECO:0000313" key="3">
    <source>
        <dbReference type="Proteomes" id="UP001209570"/>
    </source>
</evidence>
<reference evidence="2" key="1">
    <citation type="submission" date="2021-12" db="EMBL/GenBank/DDBJ databases">
        <title>Prjna785345.</title>
        <authorList>
            <person name="Rujirawat T."/>
            <person name="Krajaejun T."/>
        </authorList>
    </citation>
    <scope>NUCLEOTIDE SEQUENCE</scope>
    <source>
        <strain evidence="2">Pi057C3</strain>
    </source>
</reference>
<accession>A0AAD5LT02</accession>
<comment type="caution">
    <text evidence="2">The sequence shown here is derived from an EMBL/GenBank/DDBJ whole genome shotgun (WGS) entry which is preliminary data.</text>
</comment>
<dbReference type="EMBL" id="JAKCXM010000624">
    <property type="protein sequence ID" value="KAJ0392509.1"/>
    <property type="molecule type" value="Genomic_DNA"/>
</dbReference>
<proteinExistence type="predicted"/>
<gene>
    <name evidence="2" type="ORF">P43SY_006570</name>
</gene>
<name>A0AAD5LT02_PYTIN</name>
<feature type="signal peptide" evidence="1">
    <location>
        <begin position="1"/>
        <end position="27"/>
    </location>
</feature>
<dbReference type="AlphaFoldDB" id="A0AAD5LT02"/>